<name>A0A2G5B0U6_COERN</name>
<sequence>FEEFQFFIKFKYKPIDTLLWIDNFELNEKWSFVHVKNGGRNITRGYMGKSPQLQKTTFPVSIYSQSRFYHLDCENGIGDTIISTKTMPAIPKLTIIETNVQPYTTVCTNNFDFHTMLTIIDCFDESIVLEKKRPSLTDAEIYHQGLYIKVHANVISYTGKSIEKHNIFKDYCKRIWEIYKAESPKLIEIFSSKMFDKPKVDPNTNHFAIAYYTWFRASRENQREWPIISQKPISDRSIEFPAKSGHWYSPARGTTPYSIKSFVGLAVRHDDHPEKLIPRLYKTDHRKTKNTNLHYYIEHCAPLPESKTSIPNQVKESKIFSFNFIKRHKIIKYDENAPQIQLNYNGSIASCDIFPKVITFRNLIIGKQELNPSMIKAQMLTINNQRKLCEHASVEWIQSSGPRINSIITLPWNYSQIVGDYKKLGHLIKGPLIDLTHIGIVNPKGYDIISIPKEIDNIYVPHSLETHRLTSFKYQ</sequence>
<dbReference type="InterPro" id="IPR035143">
    <property type="entry name" value="DUF5483"/>
</dbReference>
<gene>
    <name evidence="1" type="ORF">COEREDRAFT_21246</name>
</gene>
<dbReference type="Pfam" id="PF17581">
    <property type="entry name" value="DUF5483"/>
    <property type="match status" value="1"/>
</dbReference>
<keyword evidence="2" id="KW-1185">Reference proteome</keyword>
<proteinExistence type="predicted"/>
<reference evidence="1 2" key="1">
    <citation type="journal article" date="2015" name="Genome Biol. Evol.">
        <title>Phylogenomic analyses indicate that early fungi evolved digesting cell walls of algal ancestors of land plants.</title>
        <authorList>
            <person name="Chang Y."/>
            <person name="Wang S."/>
            <person name="Sekimoto S."/>
            <person name="Aerts A.L."/>
            <person name="Choi C."/>
            <person name="Clum A."/>
            <person name="LaButti K.M."/>
            <person name="Lindquist E.A."/>
            <person name="Yee Ngan C."/>
            <person name="Ohm R.A."/>
            <person name="Salamov A.A."/>
            <person name="Grigoriev I.V."/>
            <person name="Spatafora J.W."/>
            <person name="Berbee M.L."/>
        </authorList>
    </citation>
    <scope>NUCLEOTIDE SEQUENCE [LARGE SCALE GENOMIC DNA]</scope>
    <source>
        <strain evidence="1 2">NRRL 1564</strain>
    </source>
</reference>
<dbReference type="AlphaFoldDB" id="A0A2G5B0U6"/>
<feature type="non-terminal residue" evidence="1">
    <location>
        <position position="475"/>
    </location>
</feature>
<feature type="non-terminal residue" evidence="1">
    <location>
        <position position="1"/>
    </location>
</feature>
<dbReference type="Proteomes" id="UP000242474">
    <property type="component" value="Unassembled WGS sequence"/>
</dbReference>
<accession>A0A2G5B0U6</accession>
<organism evidence="1 2">
    <name type="scientific">Coemansia reversa (strain ATCC 12441 / NRRL 1564)</name>
    <dbReference type="NCBI Taxonomy" id="763665"/>
    <lineage>
        <taxon>Eukaryota</taxon>
        <taxon>Fungi</taxon>
        <taxon>Fungi incertae sedis</taxon>
        <taxon>Zoopagomycota</taxon>
        <taxon>Kickxellomycotina</taxon>
        <taxon>Kickxellomycetes</taxon>
        <taxon>Kickxellales</taxon>
        <taxon>Kickxellaceae</taxon>
        <taxon>Coemansia</taxon>
    </lineage>
</organism>
<protein>
    <submittedName>
        <fullName evidence="1">Uncharacterized protein</fullName>
    </submittedName>
</protein>
<evidence type="ECO:0000313" key="1">
    <source>
        <dbReference type="EMBL" id="PIA12624.1"/>
    </source>
</evidence>
<dbReference type="EMBL" id="KZ303616">
    <property type="protein sequence ID" value="PIA12624.1"/>
    <property type="molecule type" value="Genomic_DNA"/>
</dbReference>
<evidence type="ECO:0000313" key="2">
    <source>
        <dbReference type="Proteomes" id="UP000242474"/>
    </source>
</evidence>